<comment type="caution">
    <text evidence="1">The sequence shown here is derived from an EMBL/GenBank/DDBJ whole genome shotgun (WGS) entry which is preliminary data.</text>
</comment>
<sequence>VTKNFCFG</sequence>
<proteinExistence type="predicted"/>
<reference evidence="1 2" key="1">
    <citation type="submission" date="2012-10" db="EMBL/GenBank/DDBJ databases">
        <title>Genome sequence of Vibrio Cholerae HENC-02.</title>
        <authorList>
            <person name="Eppinger M."/>
            <person name="Hasan N.A."/>
            <person name="Sengamalay N."/>
            <person name="Hine E."/>
            <person name="Su Q."/>
            <person name="Daugherty S.C."/>
            <person name="Young S."/>
            <person name="Sadzewicz L."/>
            <person name="Tallon L."/>
            <person name="Cebula T.A."/>
            <person name="Ravel J."/>
            <person name="Colwell R.R."/>
        </authorList>
    </citation>
    <scope>NUCLEOTIDE SEQUENCE [LARGE SCALE GENOMIC DNA]</scope>
    <source>
        <strain evidence="1 2">HENC-02</strain>
    </source>
</reference>
<evidence type="ECO:0000313" key="2">
    <source>
        <dbReference type="Proteomes" id="UP000008367"/>
    </source>
</evidence>
<evidence type="ECO:0000313" key="1">
    <source>
        <dbReference type="EMBL" id="EKM30287.1"/>
    </source>
</evidence>
<dbReference type="Proteomes" id="UP000008367">
    <property type="component" value="Unassembled WGS sequence"/>
</dbReference>
<feature type="non-terminal residue" evidence="1">
    <location>
        <position position="1"/>
    </location>
</feature>
<protein>
    <submittedName>
        <fullName evidence="1">Uncharacterized protein</fullName>
    </submittedName>
</protein>
<name>A0A454CV34_VIBHA</name>
<organism evidence="1 2">
    <name type="scientific">Vibrio harveyi</name>
    <name type="common">Beneckea harveyi</name>
    <dbReference type="NCBI Taxonomy" id="669"/>
    <lineage>
        <taxon>Bacteria</taxon>
        <taxon>Pseudomonadati</taxon>
        <taxon>Pseudomonadota</taxon>
        <taxon>Gammaproteobacteria</taxon>
        <taxon>Vibrionales</taxon>
        <taxon>Vibrionaceae</taxon>
        <taxon>Vibrio</taxon>
    </lineage>
</organism>
<dbReference type="EMBL" id="AJSR01001706">
    <property type="protein sequence ID" value="EKM30287.1"/>
    <property type="molecule type" value="Genomic_DNA"/>
</dbReference>
<gene>
    <name evidence="1" type="ORF">VCHENC02_3974B</name>
</gene>
<accession>A0A454CV34</accession>